<proteinExistence type="inferred from homology"/>
<dbReference type="AlphaFoldDB" id="A0A6G1J0D4"/>
<name>A0A6G1J0D4_9PLEO</name>
<evidence type="ECO:0000313" key="9">
    <source>
        <dbReference type="Proteomes" id="UP000799291"/>
    </source>
</evidence>
<dbReference type="GO" id="GO:0030026">
    <property type="term" value="P:intracellular manganese ion homeostasis"/>
    <property type="evidence" value="ECO:0007669"/>
    <property type="project" value="InterPro"/>
</dbReference>
<feature type="transmembrane region" description="Helical" evidence="7">
    <location>
        <begin position="195"/>
        <end position="215"/>
    </location>
</feature>
<keyword evidence="4 7" id="KW-1133">Transmembrane helix</keyword>
<dbReference type="OrthoDB" id="73465at2759"/>
<evidence type="ECO:0000256" key="6">
    <source>
        <dbReference type="SAM" id="MobiDB-lite"/>
    </source>
</evidence>
<keyword evidence="5 7" id="KW-0472">Membrane</keyword>
<dbReference type="PANTHER" id="PTHR31851">
    <property type="entry name" value="FE(2+)/MN(2+) TRANSPORTER PCL1"/>
    <property type="match status" value="1"/>
</dbReference>
<evidence type="ECO:0000256" key="1">
    <source>
        <dbReference type="ARBA" id="ARBA00004127"/>
    </source>
</evidence>
<dbReference type="GO" id="GO:0012505">
    <property type="term" value="C:endomembrane system"/>
    <property type="evidence" value="ECO:0007669"/>
    <property type="project" value="UniProtKB-SubCell"/>
</dbReference>
<feature type="region of interest" description="Disordered" evidence="6">
    <location>
        <begin position="1"/>
        <end position="58"/>
    </location>
</feature>
<keyword evidence="9" id="KW-1185">Reference proteome</keyword>
<dbReference type="Pfam" id="PF01988">
    <property type="entry name" value="VIT1"/>
    <property type="match status" value="1"/>
</dbReference>
<feature type="transmembrane region" description="Helical" evidence="7">
    <location>
        <begin position="221"/>
        <end position="240"/>
    </location>
</feature>
<gene>
    <name evidence="8" type="ORF">K458DRAFT_339966</name>
</gene>
<evidence type="ECO:0000313" key="8">
    <source>
        <dbReference type="EMBL" id="KAF2683805.1"/>
    </source>
</evidence>
<evidence type="ECO:0000256" key="7">
    <source>
        <dbReference type="SAM" id="Phobius"/>
    </source>
</evidence>
<feature type="transmembrane region" description="Helical" evidence="7">
    <location>
        <begin position="91"/>
        <end position="114"/>
    </location>
</feature>
<comment type="subcellular location">
    <subcellularLocation>
        <location evidence="1">Endomembrane system</location>
        <topology evidence="1">Multi-pass membrane protein</topology>
    </subcellularLocation>
</comment>
<dbReference type="Proteomes" id="UP000799291">
    <property type="component" value="Unassembled WGS sequence"/>
</dbReference>
<comment type="similarity">
    <text evidence="2">Belongs to the CCC1 family.</text>
</comment>
<reference evidence="8" key="1">
    <citation type="journal article" date="2020" name="Stud. Mycol.">
        <title>101 Dothideomycetes genomes: a test case for predicting lifestyles and emergence of pathogens.</title>
        <authorList>
            <person name="Haridas S."/>
            <person name="Albert R."/>
            <person name="Binder M."/>
            <person name="Bloem J."/>
            <person name="Labutti K."/>
            <person name="Salamov A."/>
            <person name="Andreopoulos B."/>
            <person name="Baker S."/>
            <person name="Barry K."/>
            <person name="Bills G."/>
            <person name="Bluhm B."/>
            <person name="Cannon C."/>
            <person name="Castanera R."/>
            <person name="Culley D."/>
            <person name="Daum C."/>
            <person name="Ezra D."/>
            <person name="Gonzalez J."/>
            <person name="Henrissat B."/>
            <person name="Kuo A."/>
            <person name="Liang C."/>
            <person name="Lipzen A."/>
            <person name="Lutzoni F."/>
            <person name="Magnuson J."/>
            <person name="Mondo S."/>
            <person name="Nolan M."/>
            <person name="Ohm R."/>
            <person name="Pangilinan J."/>
            <person name="Park H.-J."/>
            <person name="Ramirez L."/>
            <person name="Alfaro M."/>
            <person name="Sun H."/>
            <person name="Tritt A."/>
            <person name="Yoshinaga Y."/>
            <person name="Zwiers L.-H."/>
            <person name="Turgeon B."/>
            <person name="Goodwin S."/>
            <person name="Spatafora J."/>
            <person name="Crous P."/>
            <person name="Grigoriev I."/>
        </authorList>
    </citation>
    <scope>NUCLEOTIDE SEQUENCE</scope>
    <source>
        <strain evidence="8">CBS 122367</strain>
    </source>
</reference>
<dbReference type="CDD" id="cd02435">
    <property type="entry name" value="CCC1"/>
    <property type="match status" value="1"/>
</dbReference>
<dbReference type="InterPro" id="IPR008217">
    <property type="entry name" value="Ccc1_fam"/>
</dbReference>
<organism evidence="8 9">
    <name type="scientific">Lentithecium fluviatile CBS 122367</name>
    <dbReference type="NCBI Taxonomy" id="1168545"/>
    <lineage>
        <taxon>Eukaryota</taxon>
        <taxon>Fungi</taxon>
        <taxon>Dikarya</taxon>
        <taxon>Ascomycota</taxon>
        <taxon>Pezizomycotina</taxon>
        <taxon>Dothideomycetes</taxon>
        <taxon>Pleosporomycetidae</taxon>
        <taxon>Pleosporales</taxon>
        <taxon>Massarineae</taxon>
        <taxon>Lentitheciaceae</taxon>
        <taxon>Lentithecium</taxon>
    </lineage>
</organism>
<keyword evidence="3 7" id="KW-0812">Transmembrane</keyword>
<feature type="compositionally biased region" description="Polar residues" evidence="6">
    <location>
        <begin position="1"/>
        <end position="33"/>
    </location>
</feature>
<evidence type="ECO:0000256" key="4">
    <source>
        <dbReference type="ARBA" id="ARBA00022989"/>
    </source>
</evidence>
<protein>
    <submittedName>
        <fullName evidence="8">DUF125-domain-containing protein</fullName>
    </submittedName>
</protein>
<feature type="transmembrane region" description="Helical" evidence="7">
    <location>
        <begin position="252"/>
        <end position="274"/>
    </location>
</feature>
<dbReference type="EMBL" id="MU005583">
    <property type="protein sequence ID" value="KAF2683805.1"/>
    <property type="molecule type" value="Genomic_DNA"/>
</dbReference>
<dbReference type="GO" id="GO:0005384">
    <property type="term" value="F:manganese ion transmembrane transporter activity"/>
    <property type="evidence" value="ECO:0007669"/>
    <property type="project" value="InterPro"/>
</dbReference>
<sequence length="287" mass="30398">MSNLTPSDLEQGNAPSAATPPHSLSPQPTTTTVVADHESEKTAKAPTPPTHSEKHSGNGALVRDAIIGFADGLTVPFALTAGLSSVGSSRLVIIGGLAELFAGSISMGLGAYLASLTDAKHYRVEELRERREVEEVPHAEEQEIYDIMSEYAIPPSASKPLVDVLKADKEAWIRFMMKFELNLEKPATSRLYQSALAMGLSYFVGGLIPMVPYFALKRVNYALFVSIGVTVVMLVAFGYGKAVVTGSGRRDACWSAVQTLAVGVAAAGVSYGIVTGIERAAPVDVKS</sequence>
<evidence type="ECO:0000256" key="2">
    <source>
        <dbReference type="ARBA" id="ARBA00007049"/>
    </source>
</evidence>
<evidence type="ECO:0000256" key="3">
    <source>
        <dbReference type="ARBA" id="ARBA00022692"/>
    </source>
</evidence>
<evidence type="ECO:0000256" key="5">
    <source>
        <dbReference type="ARBA" id="ARBA00023136"/>
    </source>
</evidence>
<accession>A0A6G1J0D4</accession>